<dbReference type="InterPro" id="IPR052897">
    <property type="entry name" value="Sec-Metab_Biosynth_Hydrolase"/>
</dbReference>
<evidence type="ECO:0000313" key="3">
    <source>
        <dbReference type="EMBL" id="RMY25044.1"/>
    </source>
</evidence>
<dbReference type="OrthoDB" id="408373at2759"/>
<evidence type="ECO:0000313" key="2">
    <source>
        <dbReference type="EMBL" id="RMY23432.1"/>
    </source>
</evidence>
<dbReference type="Gene3D" id="3.40.50.1820">
    <property type="entry name" value="alpha/beta hydrolase"/>
    <property type="match status" value="1"/>
</dbReference>
<feature type="domain" description="AB hydrolase-1" evidence="1">
    <location>
        <begin position="5"/>
        <end position="257"/>
    </location>
</feature>
<evidence type="ECO:0000313" key="5">
    <source>
        <dbReference type="Proteomes" id="UP000276864"/>
    </source>
</evidence>
<dbReference type="PANTHER" id="PTHR37017:SF11">
    <property type="entry name" value="ESTERASE_LIPASE_THIOESTERASE DOMAIN-CONTAINING PROTEIN"/>
    <property type="match status" value="1"/>
</dbReference>
<dbReference type="PANTHER" id="PTHR37017">
    <property type="entry name" value="AB HYDROLASE-1 DOMAIN-CONTAINING PROTEIN-RELATED"/>
    <property type="match status" value="1"/>
</dbReference>
<organism evidence="2 5">
    <name type="scientific">Hortaea werneckii</name>
    <name type="common">Black yeast</name>
    <name type="synonym">Cladosporium werneckii</name>
    <dbReference type="NCBI Taxonomy" id="91943"/>
    <lineage>
        <taxon>Eukaryota</taxon>
        <taxon>Fungi</taxon>
        <taxon>Dikarya</taxon>
        <taxon>Ascomycota</taxon>
        <taxon>Pezizomycotina</taxon>
        <taxon>Dothideomycetes</taxon>
        <taxon>Dothideomycetidae</taxon>
        <taxon>Mycosphaerellales</taxon>
        <taxon>Teratosphaeriaceae</taxon>
        <taxon>Hortaea</taxon>
    </lineage>
</organism>
<evidence type="ECO:0000313" key="4">
    <source>
        <dbReference type="Proteomes" id="UP000271337"/>
    </source>
</evidence>
<dbReference type="Pfam" id="PF12697">
    <property type="entry name" value="Abhydrolase_6"/>
    <property type="match status" value="1"/>
</dbReference>
<gene>
    <name evidence="2" type="ORF">D0866_11661</name>
    <name evidence="3" type="ORF">D0867_00985</name>
</gene>
<dbReference type="InterPro" id="IPR029058">
    <property type="entry name" value="AB_hydrolase_fold"/>
</dbReference>
<dbReference type="SUPFAM" id="SSF53474">
    <property type="entry name" value="alpha/beta-Hydrolases"/>
    <property type="match status" value="1"/>
</dbReference>
<name>A0A3M7A7Q0_HORWE</name>
<dbReference type="EMBL" id="QWIM01001613">
    <property type="protein sequence ID" value="RMY23432.1"/>
    <property type="molecule type" value="Genomic_DNA"/>
</dbReference>
<evidence type="ECO:0000259" key="1">
    <source>
        <dbReference type="Pfam" id="PF12697"/>
    </source>
</evidence>
<dbReference type="Proteomes" id="UP000271337">
    <property type="component" value="Unassembled WGS sequence"/>
</dbReference>
<accession>A0A3M7A7Q0</accession>
<proteinExistence type="predicted"/>
<dbReference type="EMBL" id="QWIL01000052">
    <property type="protein sequence ID" value="RMY25044.1"/>
    <property type="molecule type" value="Genomic_DNA"/>
</dbReference>
<dbReference type="Proteomes" id="UP000276864">
    <property type="component" value="Unassembled WGS sequence"/>
</dbReference>
<reference evidence="4 5" key="1">
    <citation type="journal article" date="2018" name="BMC Genomics">
        <title>Genomic evidence for intraspecific hybridization in a clonal and extremely halotolerant yeast.</title>
        <authorList>
            <person name="Gostincar C."/>
            <person name="Stajich J.E."/>
            <person name="Zupancic J."/>
            <person name="Zalar P."/>
            <person name="Gunde-Cimerman N."/>
        </authorList>
    </citation>
    <scope>NUCLEOTIDE SEQUENCE [LARGE SCALE GENOMIC DNA]</scope>
    <source>
        <strain evidence="2 5">EXF-6651</strain>
        <strain evidence="3 4">EXF-6669</strain>
    </source>
</reference>
<dbReference type="InterPro" id="IPR000073">
    <property type="entry name" value="AB_hydrolase_1"/>
</dbReference>
<protein>
    <recommendedName>
        <fullName evidence="1">AB hydrolase-1 domain-containing protein</fullName>
    </recommendedName>
</protein>
<comment type="caution">
    <text evidence="2">The sequence shown here is derived from an EMBL/GenBank/DDBJ whole genome shotgun (WGS) entry which is preliminary data.</text>
</comment>
<dbReference type="AlphaFoldDB" id="A0A3M7A7Q0"/>
<sequence>MRPTIILVHGAYHSSSHFDKLASCLQRAAYEVEAVDLPSVGIEQDAGDALRRDKKAVLLAIERLTSEDRNVVVFMHSYGGVYPKCGSEAAASFLSQRHQIPQPEQTHGTITRLIYLNADILPQGQSWLDTHPATKHPLMANLPIDLDKTSNMLTFLEPLKYFYTPTTSPLEAEIASSNLKPMAISAFSQKAEFDASRTWAAHRVPVSYVGCKQDGMLPWEMQQEYVAGLRAAGVGVSSTWLDYDHSPFVSHAEEVAQLIEVAIDKSE</sequence>